<dbReference type="Gene3D" id="2.60.40.10">
    <property type="entry name" value="Immunoglobulins"/>
    <property type="match status" value="1"/>
</dbReference>
<proteinExistence type="predicted"/>
<sequence>MNGFRTTAGVVVVVPSDLQVEINQSVKEGDSVTLTCKSSCSLPEQTTFICRSDAGNYQCAVSGYEHLKSPPVYLKDWGVNYSPSYVCALKGSTVKMSCTVKYPRDHQLLTVFWTKPVVDDTEYPDLCSDPVNNKRVKCVSEGKDTRSITLTSVTEADKHIYYCRFTTKTKGGKWTGVPGAQLDVTGKTNEHRNTQTHIIMSPVIPGAQTVEHDTSNAKVETQQSVKEGDSVTLTCKSSCSLPKQTTFICRSDEGNYQCAVSGYEHLKSPPVYLKVGWVDGLRDWGVNYSPSYVCAIKGSSVTMSCTSTSTGYHKLTRAFWTKIAVTNGEPPNLCSDPDKRGGIHLACRHRLDSNSGLHEHSSSSYVRSDASTSVPQKHQAVCCVTAVETQQSVKEGDSVTLTCKSSCSLPEQATFICQSVIMIQETIDVLFQDMNI</sequence>
<dbReference type="EMBL" id="JAMKFB020000179">
    <property type="protein sequence ID" value="KAL0152837.1"/>
    <property type="molecule type" value="Genomic_DNA"/>
</dbReference>
<dbReference type="PROSITE" id="PS50835">
    <property type="entry name" value="IG_LIKE"/>
    <property type="match status" value="1"/>
</dbReference>
<dbReference type="PANTHER" id="PTHR46013:SF4">
    <property type="entry name" value="B-CELL RECEPTOR CD22-RELATED"/>
    <property type="match status" value="1"/>
</dbReference>
<dbReference type="InterPro" id="IPR007110">
    <property type="entry name" value="Ig-like_dom"/>
</dbReference>
<comment type="caution">
    <text evidence="2">The sequence shown here is derived from an EMBL/GenBank/DDBJ whole genome shotgun (WGS) entry which is preliminary data.</text>
</comment>
<dbReference type="SMART" id="SM00409">
    <property type="entry name" value="IG"/>
    <property type="match status" value="3"/>
</dbReference>
<accession>A0ABD0MS34</accession>
<feature type="domain" description="Ig-like" evidence="1">
    <location>
        <begin position="70"/>
        <end position="164"/>
    </location>
</feature>
<dbReference type="SUPFAM" id="SSF48726">
    <property type="entry name" value="Immunoglobulin"/>
    <property type="match status" value="2"/>
</dbReference>
<organism evidence="2 3">
    <name type="scientific">Cirrhinus mrigala</name>
    <name type="common">Mrigala</name>
    <dbReference type="NCBI Taxonomy" id="683832"/>
    <lineage>
        <taxon>Eukaryota</taxon>
        <taxon>Metazoa</taxon>
        <taxon>Chordata</taxon>
        <taxon>Craniata</taxon>
        <taxon>Vertebrata</taxon>
        <taxon>Euteleostomi</taxon>
        <taxon>Actinopterygii</taxon>
        <taxon>Neopterygii</taxon>
        <taxon>Teleostei</taxon>
        <taxon>Ostariophysi</taxon>
        <taxon>Cypriniformes</taxon>
        <taxon>Cyprinidae</taxon>
        <taxon>Labeoninae</taxon>
        <taxon>Labeonini</taxon>
        <taxon>Cirrhinus</taxon>
    </lineage>
</organism>
<protein>
    <recommendedName>
        <fullName evidence="1">Ig-like domain-containing protein</fullName>
    </recommendedName>
</protein>
<reference evidence="2 3" key="1">
    <citation type="submission" date="2024-05" db="EMBL/GenBank/DDBJ databases">
        <title>Genome sequencing and assembly of Indian major carp, Cirrhinus mrigala (Hamilton, 1822).</title>
        <authorList>
            <person name="Mohindra V."/>
            <person name="Chowdhury L.M."/>
            <person name="Lal K."/>
            <person name="Jena J.K."/>
        </authorList>
    </citation>
    <scope>NUCLEOTIDE SEQUENCE [LARGE SCALE GENOMIC DNA]</scope>
    <source>
        <strain evidence="2">CM1030</strain>
        <tissue evidence="2">Blood</tissue>
    </source>
</reference>
<dbReference type="PANTHER" id="PTHR46013">
    <property type="entry name" value="VASCULAR CELL ADHESION MOLECULE 1"/>
    <property type="match status" value="1"/>
</dbReference>
<evidence type="ECO:0000259" key="1">
    <source>
        <dbReference type="PROSITE" id="PS50835"/>
    </source>
</evidence>
<gene>
    <name evidence="2" type="ORF">M9458_051858</name>
</gene>
<evidence type="ECO:0000313" key="3">
    <source>
        <dbReference type="Proteomes" id="UP001529510"/>
    </source>
</evidence>
<dbReference type="InterPro" id="IPR013783">
    <property type="entry name" value="Ig-like_fold"/>
</dbReference>
<dbReference type="AlphaFoldDB" id="A0ABD0MS34"/>
<dbReference type="InterPro" id="IPR036179">
    <property type="entry name" value="Ig-like_dom_sf"/>
</dbReference>
<keyword evidence="3" id="KW-1185">Reference proteome</keyword>
<name>A0ABD0MS34_CIRMR</name>
<dbReference type="Proteomes" id="UP001529510">
    <property type="component" value="Unassembled WGS sequence"/>
</dbReference>
<evidence type="ECO:0000313" key="2">
    <source>
        <dbReference type="EMBL" id="KAL0152837.1"/>
    </source>
</evidence>
<dbReference type="InterPro" id="IPR003599">
    <property type="entry name" value="Ig_sub"/>
</dbReference>